<dbReference type="AlphaFoldDB" id="A0A7J6P0B2"/>
<reference evidence="1 2" key="1">
    <citation type="submission" date="2020-04" db="EMBL/GenBank/DDBJ databases">
        <title>Perkinsus olseni comparative genomics.</title>
        <authorList>
            <person name="Bogema D.R."/>
        </authorList>
    </citation>
    <scope>NUCLEOTIDE SEQUENCE [LARGE SCALE GENOMIC DNA]</scope>
    <source>
        <strain evidence="1 2">ATCC PRA-207</strain>
    </source>
</reference>
<organism evidence="1 2">
    <name type="scientific">Perkinsus olseni</name>
    <name type="common">Perkinsus atlanticus</name>
    <dbReference type="NCBI Taxonomy" id="32597"/>
    <lineage>
        <taxon>Eukaryota</taxon>
        <taxon>Sar</taxon>
        <taxon>Alveolata</taxon>
        <taxon>Perkinsozoa</taxon>
        <taxon>Perkinsea</taxon>
        <taxon>Perkinsida</taxon>
        <taxon>Perkinsidae</taxon>
        <taxon>Perkinsus</taxon>
    </lineage>
</organism>
<evidence type="ECO:0000313" key="2">
    <source>
        <dbReference type="Proteomes" id="UP000553632"/>
    </source>
</evidence>
<sequence>MLLSVPSQGWTKDTERNYEEITASSQSMLSVILAIGALISVNDAYLPNGNFAGRVKSPFLSVDCTFVPRSGVSSVHMVVGCDEGKPAAVGDFEIKPSAYQPNQYEITDLKNPSYSSMIAELQSLCPRRFVRNDFTLFERIKGKTIQFDDYRVYYARDTKSVLLTRITNTSES</sequence>
<dbReference type="Proteomes" id="UP000553632">
    <property type="component" value="Unassembled WGS sequence"/>
</dbReference>
<protein>
    <submittedName>
        <fullName evidence="1">Uncharacterized protein</fullName>
    </submittedName>
</protein>
<keyword evidence="2" id="KW-1185">Reference proteome</keyword>
<gene>
    <name evidence="1" type="ORF">FOZ63_024445</name>
</gene>
<comment type="caution">
    <text evidence="1">The sequence shown here is derived from an EMBL/GenBank/DDBJ whole genome shotgun (WGS) entry which is preliminary data.</text>
</comment>
<proteinExistence type="predicted"/>
<name>A0A7J6P0B2_PEROL</name>
<accession>A0A7J6P0B2</accession>
<dbReference type="EMBL" id="JABANO010039874">
    <property type="protein sequence ID" value="KAF4689176.1"/>
    <property type="molecule type" value="Genomic_DNA"/>
</dbReference>
<evidence type="ECO:0000313" key="1">
    <source>
        <dbReference type="EMBL" id="KAF4689176.1"/>
    </source>
</evidence>